<dbReference type="RefSeq" id="XP_022987724.1">
    <property type="nucleotide sequence ID" value="XM_023131956.1"/>
</dbReference>
<dbReference type="GO" id="GO:0071555">
    <property type="term" value="P:cell wall organization"/>
    <property type="evidence" value="ECO:0007669"/>
    <property type="project" value="UniProtKB-KW"/>
</dbReference>
<dbReference type="PANTHER" id="PTHR32093:SF86">
    <property type="entry name" value="EXTENSIN-LIKE PROTEIN"/>
    <property type="match status" value="1"/>
</dbReference>
<keyword evidence="6" id="KW-0677">Repeat</keyword>
<keyword evidence="3" id="KW-0964">Secreted</keyword>
<sequence length="446" mass="48010">MTLVKLHNQNHCSVHARVLISGSIHFCGYSLLRDQKMNFPIVTCLVFFLLTNTPATESFGVDINGGIGIGVTIGGGGGGGGGASVWIGGNNEPQTPRLNRAYTALQAWKSAITSDPLGILRSWVGPNVCSYKGVFCAQVEDESTSSLVDIIAGIDLNHANLAGTLVTELSFLTEITLFHLNSNRFSGTVPESFKEMSSLQELDLSNNMFSGPFPIATLYIPNLVYLDLRFNDFHGPIPEDLFNKKLDAIFLNNNHFEGELPQNLGNSPASVINLANNKLSGNLPTGFSLLGSTLREILLLNNQLTGCIPEGFGLFSEMQVLDVSFNSLMGHLPDTLSCLNEIQIMNLGHNRLSGVLPDLICSLKNLVNLTVSFNFFSGLSQECSRQSLENLGFDFSGNCIPGRDMQRPHPECSVLPAAGSLNCLRIPLVCGTLADSPDTDPSSSSP</sequence>
<feature type="domain" description="Leucine-rich repeat-containing N-terminal plant-type" evidence="11">
    <location>
        <begin position="102"/>
        <end position="136"/>
    </location>
</feature>
<gene>
    <name evidence="13" type="primary">LOC111485189</name>
</gene>
<proteinExistence type="predicted"/>
<dbReference type="OrthoDB" id="676979at2759"/>
<dbReference type="Proteomes" id="UP000504608">
    <property type="component" value="Unplaced"/>
</dbReference>
<evidence type="ECO:0000256" key="6">
    <source>
        <dbReference type="ARBA" id="ARBA00022737"/>
    </source>
</evidence>
<dbReference type="Pfam" id="PF08263">
    <property type="entry name" value="LRRNT_2"/>
    <property type="match status" value="1"/>
</dbReference>
<keyword evidence="4" id="KW-0433">Leucine-rich repeat</keyword>
<evidence type="ECO:0000313" key="12">
    <source>
        <dbReference type="Proteomes" id="UP000504608"/>
    </source>
</evidence>
<evidence type="ECO:0000256" key="2">
    <source>
        <dbReference type="ARBA" id="ARBA00022512"/>
    </source>
</evidence>
<name>A0A6J1JJN8_CUCMA</name>
<keyword evidence="7" id="KW-0325">Glycoprotein</keyword>
<dbReference type="PANTHER" id="PTHR32093">
    <property type="entry name" value="LEUCINE-RICH REPEAT EXTENSIN-LIKE PROTEIN 3-RELATED"/>
    <property type="match status" value="1"/>
</dbReference>
<dbReference type="Gene3D" id="3.80.10.10">
    <property type="entry name" value="Ribonuclease Inhibitor"/>
    <property type="match status" value="2"/>
</dbReference>
<dbReference type="AlphaFoldDB" id="A0A6J1JJN8"/>
<keyword evidence="8" id="KW-0379">Hydroxylation</keyword>
<dbReference type="InterPro" id="IPR051582">
    <property type="entry name" value="LRR_extensin-like_regulator"/>
</dbReference>
<dbReference type="Pfam" id="PF13855">
    <property type="entry name" value="LRR_8"/>
    <property type="match status" value="1"/>
</dbReference>
<dbReference type="InterPro" id="IPR001611">
    <property type="entry name" value="Leu-rich_rpt"/>
</dbReference>
<evidence type="ECO:0000256" key="9">
    <source>
        <dbReference type="ARBA" id="ARBA00023316"/>
    </source>
</evidence>
<dbReference type="InterPro" id="IPR013210">
    <property type="entry name" value="LRR_N_plant-typ"/>
</dbReference>
<accession>A0A6J1JJN8</accession>
<dbReference type="InterPro" id="IPR032675">
    <property type="entry name" value="LRR_dom_sf"/>
</dbReference>
<keyword evidence="2" id="KW-0134">Cell wall</keyword>
<organism evidence="12 13">
    <name type="scientific">Cucurbita maxima</name>
    <name type="common">Pumpkin</name>
    <name type="synonym">Winter squash</name>
    <dbReference type="NCBI Taxonomy" id="3661"/>
    <lineage>
        <taxon>Eukaryota</taxon>
        <taxon>Viridiplantae</taxon>
        <taxon>Streptophyta</taxon>
        <taxon>Embryophyta</taxon>
        <taxon>Tracheophyta</taxon>
        <taxon>Spermatophyta</taxon>
        <taxon>Magnoliopsida</taxon>
        <taxon>eudicotyledons</taxon>
        <taxon>Gunneridae</taxon>
        <taxon>Pentapetalae</taxon>
        <taxon>rosids</taxon>
        <taxon>fabids</taxon>
        <taxon>Cucurbitales</taxon>
        <taxon>Cucurbitaceae</taxon>
        <taxon>Cucurbiteae</taxon>
        <taxon>Cucurbita</taxon>
    </lineage>
</organism>
<keyword evidence="12" id="KW-1185">Reference proteome</keyword>
<evidence type="ECO:0000256" key="3">
    <source>
        <dbReference type="ARBA" id="ARBA00022525"/>
    </source>
</evidence>
<dbReference type="KEGG" id="cmax:111485189"/>
<dbReference type="FunFam" id="3.80.10.10:FF:000224">
    <property type="entry name" value="Leucine-rich repeat extensin-like protein 1"/>
    <property type="match status" value="1"/>
</dbReference>
<comment type="subcellular location">
    <subcellularLocation>
        <location evidence="1">Secreted</location>
        <location evidence="1">Cell wall</location>
    </subcellularLocation>
</comment>
<keyword evidence="5" id="KW-0732">Signal</keyword>
<evidence type="ECO:0000256" key="8">
    <source>
        <dbReference type="ARBA" id="ARBA00023278"/>
    </source>
</evidence>
<reference evidence="13" key="1">
    <citation type="submission" date="2025-08" db="UniProtKB">
        <authorList>
            <consortium name="RefSeq"/>
        </authorList>
    </citation>
    <scope>IDENTIFICATION</scope>
    <source>
        <tissue evidence="13">Young leaves</tissue>
    </source>
</reference>
<evidence type="ECO:0000256" key="1">
    <source>
        <dbReference type="ARBA" id="ARBA00004191"/>
    </source>
</evidence>
<evidence type="ECO:0000256" key="5">
    <source>
        <dbReference type="ARBA" id="ARBA00022729"/>
    </source>
</evidence>
<evidence type="ECO:0000256" key="4">
    <source>
        <dbReference type="ARBA" id="ARBA00022614"/>
    </source>
</evidence>
<evidence type="ECO:0000256" key="7">
    <source>
        <dbReference type="ARBA" id="ARBA00023180"/>
    </source>
</evidence>
<evidence type="ECO:0000313" key="13">
    <source>
        <dbReference type="RefSeq" id="XP_022987724.1"/>
    </source>
</evidence>
<evidence type="ECO:0000259" key="11">
    <source>
        <dbReference type="Pfam" id="PF08263"/>
    </source>
</evidence>
<keyword evidence="9" id="KW-0961">Cell wall biogenesis/degradation</keyword>
<dbReference type="Pfam" id="PF00560">
    <property type="entry name" value="LRR_1"/>
    <property type="match status" value="2"/>
</dbReference>
<dbReference type="SUPFAM" id="SSF52058">
    <property type="entry name" value="L domain-like"/>
    <property type="match status" value="1"/>
</dbReference>
<dbReference type="GeneID" id="111485189"/>
<evidence type="ECO:0000256" key="10">
    <source>
        <dbReference type="ARBA" id="ARBA00041871"/>
    </source>
</evidence>
<protein>
    <recommendedName>
        <fullName evidence="10">Cell wall hydroxyproline-rich glycoprotein</fullName>
    </recommendedName>
</protein>